<dbReference type="InterPro" id="IPR050430">
    <property type="entry name" value="Peptidase_S1"/>
</dbReference>
<dbReference type="RefSeq" id="XP_005189863.2">
    <property type="nucleotide sequence ID" value="XM_005189806.4"/>
</dbReference>
<feature type="signal peptide" evidence="6">
    <location>
        <begin position="1"/>
        <end position="23"/>
    </location>
</feature>
<evidence type="ECO:0000256" key="2">
    <source>
        <dbReference type="ARBA" id="ARBA00022670"/>
    </source>
</evidence>
<evidence type="ECO:0000313" key="9">
    <source>
        <dbReference type="RefSeq" id="XP_005189863.2"/>
    </source>
</evidence>
<evidence type="ECO:0000256" key="4">
    <source>
        <dbReference type="ARBA" id="ARBA00022825"/>
    </source>
</evidence>
<dbReference type="PROSITE" id="PS00134">
    <property type="entry name" value="TRYPSIN_HIS"/>
    <property type="match status" value="1"/>
</dbReference>
<gene>
    <name evidence="9" type="primary">LOC101901491</name>
</gene>
<keyword evidence="5" id="KW-1015">Disulfide bond</keyword>
<dbReference type="VEuPathDB" id="VectorBase:MDOMA2_010492"/>
<evidence type="ECO:0000256" key="3">
    <source>
        <dbReference type="ARBA" id="ARBA00022801"/>
    </source>
</evidence>
<dbReference type="VEuPathDB" id="VectorBase:MDOA006604"/>
<dbReference type="InterPro" id="IPR043504">
    <property type="entry name" value="Peptidase_S1_PA_chymotrypsin"/>
</dbReference>
<evidence type="ECO:0000256" key="1">
    <source>
        <dbReference type="ARBA" id="ARBA00007664"/>
    </source>
</evidence>
<name>A0A9J7D2T0_MUSDO</name>
<evidence type="ECO:0000259" key="7">
    <source>
        <dbReference type="PROSITE" id="PS50240"/>
    </source>
</evidence>
<keyword evidence="2" id="KW-0645">Protease</keyword>
<keyword evidence="4" id="KW-0720">Serine protease</keyword>
<dbReference type="VEuPathDB" id="VectorBase:MDOA010050"/>
<dbReference type="Pfam" id="PF00089">
    <property type="entry name" value="Trypsin"/>
    <property type="match status" value="1"/>
</dbReference>
<dbReference type="PANTHER" id="PTHR24276:SF91">
    <property type="entry name" value="AT26814P-RELATED"/>
    <property type="match status" value="1"/>
</dbReference>
<evidence type="ECO:0000313" key="8">
    <source>
        <dbReference type="Proteomes" id="UP001652621"/>
    </source>
</evidence>
<evidence type="ECO:0000256" key="5">
    <source>
        <dbReference type="ARBA" id="ARBA00023157"/>
    </source>
</evidence>
<organism evidence="8 9">
    <name type="scientific">Musca domestica</name>
    <name type="common">House fly</name>
    <dbReference type="NCBI Taxonomy" id="7370"/>
    <lineage>
        <taxon>Eukaryota</taxon>
        <taxon>Metazoa</taxon>
        <taxon>Ecdysozoa</taxon>
        <taxon>Arthropoda</taxon>
        <taxon>Hexapoda</taxon>
        <taxon>Insecta</taxon>
        <taxon>Pterygota</taxon>
        <taxon>Neoptera</taxon>
        <taxon>Endopterygota</taxon>
        <taxon>Diptera</taxon>
        <taxon>Brachycera</taxon>
        <taxon>Muscomorpha</taxon>
        <taxon>Muscoidea</taxon>
        <taxon>Muscidae</taxon>
        <taxon>Musca</taxon>
    </lineage>
</organism>
<protein>
    <submittedName>
        <fullName evidence="9">Seminase-like</fullName>
    </submittedName>
</protein>
<dbReference type="OrthoDB" id="10051896at2759"/>
<keyword evidence="3" id="KW-0378">Hydrolase</keyword>
<dbReference type="PROSITE" id="PS50240">
    <property type="entry name" value="TRYPSIN_DOM"/>
    <property type="match status" value="1"/>
</dbReference>
<accession>A0A9J7D2T0</accession>
<dbReference type="InterPro" id="IPR001254">
    <property type="entry name" value="Trypsin_dom"/>
</dbReference>
<dbReference type="PRINTS" id="PR00722">
    <property type="entry name" value="CHYMOTRYPSIN"/>
</dbReference>
<feature type="domain" description="Peptidase S1" evidence="7">
    <location>
        <begin position="32"/>
        <end position="253"/>
    </location>
</feature>
<keyword evidence="8" id="KW-1185">Reference proteome</keyword>
<proteinExistence type="inferred from homology"/>
<dbReference type="GeneID" id="101901491"/>
<evidence type="ECO:0000256" key="6">
    <source>
        <dbReference type="SAM" id="SignalP"/>
    </source>
</evidence>
<dbReference type="InterPro" id="IPR009003">
    <property type="entry name" value="Peptidase_S1_PA"/>
</dbReference>
<dbReference type="InterPro" id="IPR018114">
    <property type="entry name" value="TRYPSIN_HIS"/>
</dbReference>
<dbReference type="PANTHER" id="PTHR24276">
    <property type="entry name" value="POLYSERASE-RELATED"/>
    <property type="match status" value="1"/>
</dbReference>
<sequence length="254" mass="27058">MTIFNGIVYLTTCLLLLLSPASSQSTQSLARIVGGTKTTINNVPYLVQLRQQGQFICGGTLVAPRFVVTAAHCVIGIRPGQLTVVGGATRLSQRGVRRAVRKVIRPSSFTMKNLSRDVAVLKLASPMRGSNTRPIALNTAKLSRNMSIRVSGWGLTKENSNRVSAQVRTVTVPIISKARCAANYRQLLTLTPTMFCAAAPGKDACTGDSGGPAVCNGRLCGVVSFGYGCARSNFPGIYTSIRSVQGIIRKALKQ</sequence>
<dbReference type="eggNOG" id="KOG3627">
    <property type="taxonomic scope" value="Eukaryota"/>
</dbReference>
<dbReference type="STRING" id="7370.A0A1I8MZQ1"/>
<feature type="chain" id="PRO_5045078534" evidence="6">
    <location>
        <begin position="24"/>
        <end position="254"/>
    </location>
</feature>
<dbReference type="Proteomes" id="UP001652621">
    <property type="component" value="Unplaced"/>
</dbReference>
<dbReference type="InterPro" id="IPR001314">
    <property type="entry name" value="Peptidase_S1A"/>
</dbReference>
<dbReference type="CDD" id="cd00190">
    <property type="entry name" value="Tryp_SPc"/>
    <property type="match status" value="1"/>
</dbReference>
<comment type="similarity">
    <text evidence="1">Belongs to the peptidase S1 family.</text>
</comment>
<keyword evidence="6" id="KW-0732">Signal</keyword>
<dbReference type="SUPFAM" id="SSF50494">
    <property type="entry name" value="Trypsin-like serine proteases"/>
    <property type="match status" value="1"/>
</dbReference>
<dbReference type="Gene3D" id="2.40.10.10">
    <property type="entry name" value="Trypsin-like serine proteases"/>
    <property type="match status" value="1"/>
</dbReference>
<dbReference type="SMART" id="SM00020">
    <property type="entry name" value="Tryp_SPc"/>
    <property type="match status" value="1"/>
</dbReference>
<reference evidence="9" key="1">
    <citation type="submission" date="2025-08" db="UniProtKB">
        <authorList>
            <consortium name="RefSeq"/>
        </authorList>
    </citation>
    <scope>IDENTIFICATION</scope>
    <source>
        <strain evidence="9">Aabys</strain>
        <tissue evidence="9">Whole body</tissue>
    </source>
</reference>